<gene>
    <name evidence="1" type="ORF">J1N35_039501</name>
</gene>
<dbReference type="AlphaFoldDB" id="A0A9D3UNX0"/>
<proteinExistence type="predicted"/>
<accession>A0A9D3UNX0</accession>
<comment type="caution">
    <text evidence="1">The sequence shown here is derived from an EMBL/GenBank/DDBJ whole genome shotgun (WGS) entry which is preliminary data.</text>
</comment>
<dbReference type="Proteomes" id="UP000828251">
    <property type="component" value="Unassembled WGS sequence"/>
</dbReference>
<organism evidence="1 2">
    <name type="scientific">Gossypium stocksii</name>
    <dbReference type="NCBI Taxonomy" id="47602"/>
    <lineage>
        <taxon>Eukaryota</taxon>
        <taxon>Viridiplantae</taxon>
        <taxon>Streptophyta</taxon>
        <taxon>Embryophyta</taxon>
        <taxon>Tracheophyta</taxon>
        <taxon>Spermatophyta</taxon>
        <taxon>Magnoliopsida</taxon>
        <taxon>eudicotyledons</taxon>
        <taxon>Gunneridae</taxon>
        <taxon>Pentapetalae</taxon>
        <taxon>rosids</taxon>
        <taxon>malvids</taxon>
        <taxon>Malvales</taxon>
        <taxon>Malvaceae</taxon>
        <taxon>Malvoideae</taxon>
        <taxon>Gossypium</taxon>
    </lineage>
</organism>
<keyword evidence="2" id="KW-1185">Reference proteome</keyword>
<name>A0A9D3UNX0_9ROSI</name>
<reference evidence="1 2" key="1">
    <citation type="journal article" date="2021" name="Plant Biotechnol. J.">
        <title>Multi-omics assisted identification of the key and species-specific regulatory components of drought-tolerant mechanisms in Gossypium stocksii.</title>
        <authorList>
            <person name="Yu D."/>
            <person name="Ke L."/>
            <person name="Zhang D."/>
            <person name="Wu Y."/>
            <person name="Sun Y."/>
            <person name="Mei J."/>
            <person name="Sun J."/>
            <person name="Sun Y."/>
        </authorList>
    </citation>
    <scope>NUCLEOTIDE SEQUENCE [LARGE SCALE GENOMIC DNA]</scope>
    <source>
        <strain evidence="2">cv. E1</strain>
        <tissue evidence="1">Leaf</tissue>
    </source>
</reference>
<evidence type="ECO:0000313" key="1">
    <source>
        <dbReference type="EMBL" id="KAH1048717.1"/>
    </source>
</evidence>
<protein>
    <submittedName>
        <fullName evidence="1">Uncharacterized protein</fullName>
    </submittedName>
</protein>
<evidence type="ECO:0000313" key="2">
    <source>
        <dbReference type="Proteomes" id="UP000828251"/>
    </source>
</evidence>
<dbReference type="EMBL" id="JAIQCV010000011">
    <property type="protein sequence ID" value="KAH1048717.1"/>
    <property type="molecule type" value="Genomic_DNA"/>
</dbReference>
<sequence>MLTNRHVHRHNKESVVFQLQKAVILYKEPFVRNYLNLHMHEKFKKIIEKKVPCMLASTSVSCFCIMQICFMKGSIDSIKCCKCLIFSSSVMSIFDVCRIDKKKIIW</sequence>